<dbReference type="EMBL" id="QGNW01000687">
    <property type="protein sequence ID" value="RVW65615.1"/>
    <property type="molecule type" value="Genomic_DNA"/>
</dbReference>
<feature type="repeat" description="PPR" evidence="3">
    <location>
        <begin position="447"/>
        <end position="481"/>
    </location>
</feature>
<feature type="repeat" description="PPR" evidence="3">
    <location>
        <begin position="517"/>
        <end position="551"/>
    </location>
</feature>
<dbReference type="NCBIfam" id="TIGR00756">
    <property type="entry name" value="PPR"/>
    <property type="match status" value="7"/>
</dbReference>
<feature type="repeat" description="PPR" evidence="3">
    <location>
        <begin position="482"/>
        <end position="516"/>
    </location>
</feature>
<reference evidence="4 5" key="1">
    <citation type="journal article" date="2018" name="PLoS Genet.">
        <title>Population sequencing reveals clonal diversity and ancestral inbreeding in the grapevine cultivar Chardonnay.</title>
        <authorList>
            <person name="Roach M.J."/>
            <person name="Johnson D.L."/>
            <person name="Bohlmann J."/>
            <person name="van Vuuren H.J."/>
            <person name="Jones S.J."/>
            <person name="Pretorius I.S."/>
            <person name="Schmidt S.A."/>
            <person name="Borneman A.R."/>
        </authorList>
    </citation>
    <scope>NUCLEOTIDE SEQUENCE [LARGE SCALE GENOMIC DNA]</scope>
    <source>
        <strain evidence="5">cv. Chardonnay</strain>
        <tissue evidence="4">Leaf</tissue>
    </source>
</reference>
<accession>A0A438G0F2</accession>
<gene>
    <name evidence="4" type="primary">VvCHDp001315_2</name>
    <name evidence="4" type="ORF">CK203_033100</name>
</gene>
<dbReference type="InterPro" id="IPR011990">
    <property type="entry name" value="TPR-like_helical_dom_sf"/>
</dbReference>
<feature type="repeat" description="PPR" evidence="3">
    <location>
        <begin position="552"/>
        <end position="586"/>
    </location>
</feature>
<feature type="repeat" description="PPR" evidence="3">
    <location>
        <begin position="376"/>
        <end position="410"/>
    </location>
</feature>
<dbReference type="PANTHER" id="PTHR47938">
    <property type="entry name" value="RESPIRATORY COMPLEX I CHAPERONE (CIA84), PUTATIVE (AFU_ORTHOLOGUE AFUA_2G06020)-RELATED"/>
    <property type="match status" value="1"/>
</dbReference>
<comment type="caution">
    <text evidence="4">The sequence shown here is derived from an EMBL/GenBank/DDBJ whole genome shotgun (WGS) entry which is preliminary data.</text>
</comment>
<dbReference type="PANTHER" id="PTHR47938:SF35">
    <property type="entry name" value="PENTATRICOPEPTIDE REPEAT-CONTAINING PROTEIN 4, MITOCHONDRIAL-RELATED"/>
    <property type="match status" value="1"/>
</dbReference>
<dbReference type="Pfam" id="PF13041">
    <property type="entry name" value="PPR_2"/>
    <property type="match status" value="3"/>
</dbReference>
<dbReference type="PROSITE" id="PS51375">
    <property type="entry name" value="PPR"/>
    <property type="match status" value="7"/>
</dbReference>
<dbReference type="FunFam" id="1.25.40.10:FF:000558">
    <property type="entry name" value="Pentatricopeptide repeat-containing protein At5g39710"/>
    <property type="match status" value="1"/>
</dbReference>
<proteinExistence type="inferred from homology"/>
<evidence type="ECO:0000256" key="3">
    <source>
        <dbReference type="PROSITE-ProRule" id="PRU00708"/>
    </source>
</evidence>
<evidence type="ECO:0000313" key="4">
    <source>
        <dbReference type="EMBL" id="RVW65615.1"/>
    </source>
</evidence>
<dbReference type="Gene3D" id="1.25.40.10">
    <property type="entry name" value="Tetratricopeptide repeat domain"/>
    <property type="match status" value="4"/>
</dbReference>
<evidence type="ECO:0000313" key="5">
    <source>
        <dbReference type="Proteomes" id="UP000288805"/>
    </source>
</evidence>
<organism evidence="4 5">
    <name type="scientific">Vitis vinifera</name>
    <name type="common">Grape</name>
    <dbReference type="NCBI Taxonomy" id="29760"/>
    <lineage>
        <taxon>Eukaryota</taxon>
        <taxon>Viridiplantae</taxon>
        <taxon>Streptophyta</taxon>
        <taxon>Embryophyta</taxon>
        <taxon>Tracheophyta</taxon>
        <taxon>Spermatophyta</taxon>
        <taxon>Magnoliopsida</taxon>
        <taxon>eudicotyledons</taxon>
        <taxon>Gunneridae</taxon>
        <taxon>Pentapetalae</taxon>
        <taxon>rosids</taxon>
        <taxon>Vitales</taxon>
        <taxon>Vitaceae</taxon>
        <taxon>Viteae</taxon>
        <taxon>Vitis</taxon>
    </lineage>
</organism>
<protein>
    <submittedName>
        <fullName evidence="4">Pentatricopeptide repeat-containing protein</fullName>
    </submittedName>
</protein>
<sequence length="654" mass="73581">MTVGFTDEGDIVSDKGGIITAAVWAIENLKLSDLMLACNVDPDVINRVCRYSCLFTSGSITISILRPLRSLGPFLYPYQATLCLFHYNFYCQYHPLFKLYIGGTGYGRVYPDQLCSGTESFYQTSGGQIQMTKPFKNLCCLMNPFLEYRCFSCSPSAPSSSLPWISPLQYLNATSPKPDPPATEATTTMVEPRKKPKFISHESAINLIKRETDPQRALEIFNRVAEQRGFSHNNATYATILHKLAKSKKFQAIDAVLHQMTYETCKFHEGIFLNLMKHFSKLSLHERVVEMFDAIHPIVREKPSLKAISTCLNLLVESNQVDLTRKFLLNSKKSLNLEPNTCIFNILVKHHCKNGDIDSAFEVVEEMKKSHVSYPNLITYSTLINGLCGSGRLKEAIELFEEMVSKDQILPDALTYNALINGFCHGGKVDRALKIMEFMKKNGCNPNVFNYSALMNGFCKEGRLEEAKEVFDEMKSLGLKPDTVGYTTLINFFCRAGRVDEAMELLKDMRENKCRADTVTFNVILGGLCREGRFEEALGMLERLPYEGVYLNKASYRIVLNSLCREGELQKATQLVGLMLGRGVLPHFATSNELLVHLCEAGKVGDAVMALLGLLELGFKPEPNSWALLVELICRERKLLPAFELLDDLVIQEP</sequence>
<evidence type="ECO:0000256" key="1">
    <source>
        <dbReference type="ARBA" id="ARBA00007626"/>
    </source>
</evidence>
<keyword evidence="2" id="KW-0677">Repeat</keyword>
<name>A0A438G0F2_VITVI</name>
<dbReference type="SUPFAM" id="SSF81901">
    <property type="entry name" value="HCP-like"/>
    <property type="match status" value="1"/>
</dbReference>
<comment type="similarity">
    <text evidence="1">Belongs to the PPR family. P subfamily.</text>
</comment>
<evidence type="ECO:0000256" key="2">
    <source>
        <dbReference type="ARBA" id="ARBA00022737"/>
    </source>
</evidence>
<dbReference type="Pfam" id="PF01535">
    <property type="entry name" value="PPR"/>
    <property type="match status" value="1"/>
</dbReference>
<dbReference type="InterPro" id="IPR002885">
    <property type="entry name" value="PPR_rpt"/>
</dbReference>
<feature type="repeat" description="PPR" evidence="3">
    <location>
        <begin position="412"/>
        <end position="446"/>
    </location>
</feature>
<dbReference type="Proteomes" id="UP000288805">
    <property type="component" value="Unassembled WGS sequence"/>
</dbReference>
<dbReference type="AlphaFoldDB" id="A0A438G0F2"/>
<feature type="repeat" description="PPR" evidence="3">
    <location>
        <begin position="340"/>
        <end position="374"/>
    </location>
</feature>